<protein>
    <recommendedName>
        <fullName evidence="1">Thioredoxin domain-containing protein 9</fullName>
    </recommendedName>
</protein>
<organism evidence="3 4">
    <name type="scientific">Lymnaea stagnalis</name>
    <name type="common">Great pond snail</name>
    <name type="synonym">Helix stagnalis</name>
    <dbReference type="NCBI Taxonomy" id="6523"/>
    <lineage>
        <taxon>Eukaryota</taxon>
        <taxon>Metazoa</taxon>
        <taxon>Spiralia</taxon>
        <taxon>Lophotrochozoa</taxon>
        <taxon>Mollusca</taxon>
        <taxon>Gastropoda</taxon>
        <taxon>Heterobranchia</taxon>
        <taxon>Euthyneura</taxon>
        <taxon>Panpulmonata</taxon>
        <taxon>Hygrophila</taxon>
        <taxon>Lymnaeoidea</taxon>
        <taxon>Lymnaeidae</taxon>
        <taxon>Lymnaea</taxon>
    </lineage>
</organism>
<feature type="domain" description="Thioredoxin" evidence="2">
    <location>
        <begin position="80"/>
        <end position="154"/>
    </location>
</feature>
<reference evidence="3 4" key="1">
    <citation type="submission" date="2024-04" db="EMBL/GenBank/DDBJ databases">
        <authorList>
            <consortium name="Genoscope - CEA"/>
            <person name="William W."/>
        </authorList>
    </citation>
    <scope>NUCLEOTIDE SEQUENCE [LARGE SCALE GENOMIC DNA]</scope>
</reference>
<dbReference type="Gene3D" id="3.40.30.10">
    <property type="entry name" value="Glutaredoxin"/>
    <property type="match status" value="1"/>
</dbReference>
<evidence type="ECO:0000259" key="2">
    <source>
        <dbReference type="Pfam" id="PF00085"/>
    </source>
</evidence>
<name>A0AAV2HW36_LYMST</name>
<gene>
    <name evidence="3" type="ORF">GSLYS_00011553001</name>
</gene>
<dbReference type="Pfam" id="PF00085">
    <property type="entry name" value="Thioredoxin"/>
    <property type="match status" value="1"/>
</dbReference>
<dbReference type="PANTHER" id="PTHR21148">
    <property type="entry name" value="THIOREDOXIN DOMAIN-CONTAINING PROTEIN 9"/>
    <property type="match status" value="1"/>
</dbReference>
<dbReference type="InterPro" id="IPR036249">
    <property type="entry name" value="Thioredoxin-like_sf"/>
</dbReference>
<dbReference type="AlphaFoldDB" id="A0AAV2HW36"/>
<keyword evidence="4" id="KW-1185">Reference proteome</keyword>
<dbReference type="InterPro" id="IPR013766">
    <property type="entry name" value="Thioredoxin_domain"/>
</dbReference>
<evidence type="ECO:0000313" key="4">
    <source>
        <dbReference type="Proteomes" id="UP001497497"/>
    </source>
</evidence>
<sequence>MAVSATIEKANQIIDEPSLAEDELLAELEKEDIPSHIREARLETLRQQSLQFKQLKELSFGEYTLLPDEKSFLELTTSTEIEHCVVHFFHPDFRRCAIVDSHLEILCKKYFNTKFAKLNVEKSTFLVTKLKIQMLPAILCFRRSIVVDRIIGFEELGNTDDFPLMILERRFAMSGVIKLSEEDDPSKKTVFGMKASSIRQRNARGDDSSDDDD</sequence>
<dbReference type="CDD" id="cd02989">
    <property type="entry name" value="Phd_like_TxnDC9"/>
    <property type="match status" value="1"/>
</dbReference>
<accession>A0AAV2HW36</accession>
<dbReference type="Proteomes" id="UP001497497">
    <property type="component" value="Unassembled WGS sequence"/>
</dbReference>
<dbReference type="EMBL" id="CAXITT010000270">
    <property type="protein sequence ID" value="CAL1537651.1"/>
    <property type="molecule type" value="Genomic_DNA"/>
</dbReference>
<dbReference type="SUPFAM" id="SSF52833">
    <property type="entry name" value="Thioredoxin-like"/>
    <property type="match status" value="1"/>
</dbReference>
<evidence type="ECO:0000256" key="1">
    <source>
        <dbReference type="ARBA" id="ARBA00026148"/>
    </source>
</evidence>
<proteinExistence type="predicted"/>
<evidence type="ECO:0000313" key="3">
    <source>
        <dbReference type="EMBL" id="CAL1537651.1"/>
    </source>
</evidence>
<comment type="caution">
    <text evidence="3">The sequence shown here is derived from an EMBL/GenBank/DDBJ whole genome shotgun (WGS) entry which is preliminary data.</text>
</comment>